<dbReference type="Pfam" id="PF06808">
    <property type="entry name" value="DctM"/>
    <property type="match status" value="1"/>
</dbReference>
<evidence type="ECO:0000256" key="1">
    <source>
        <dbReference type="ARBA" id="ARBA00004429"/>
    </source>
</evidence>
<evidence type="ECO:0000256" key="4">
    <source>
        <dbReference type="ARBA" id="ARBA00022692"/>
    </source>
</evidence>
<comment type="function">
    <text evidence="7">Part of the tripartite ATP-independent periplasmic (TRAP) transport system.</text>
</comment>
<dbReference type="EMBL" id="CP021112">
    <property type="protein sequence ID" value="ARQ00032.1"/>
    <property type="molecule type" value="Genomic_DNA"/>
</dbReference>
<evidence type="ECO:0000256" key="3">
    <source>
        <dbReference type="ARBA" id="ARBA00022519"/>
    </source>
</evidence>
<feature type="transmembrane region" description="Helical" evidence="7">
    <location>
        <begin position="223"/>
        <end position="242"/>
    </location>
</feature>
<dbReference type="InterPro" id="IPR004681">
    <property type="entry name" value="TRAP_DctM"/>
</dbReference>
<comment type="similarity">
    <text evidence="7">Belongs to the TRAP transporter large permease family.</text>
</comment>
<dbReference type="PIRSF" id="PIRSF006066">
    <property type="entry name" value="HI0050"/>
    <property type="match status" value="1"/>
</dbReference>
<accession>A0A1W6ZRP7</accession>
<keyword evidence="5 7" id="KW-1133">Transmembrane helix</keyword>
<evidence type="ECO:0000256" key="2">
    <source>
        <dbReference type="ARBA" id="ARBA00022475"/>
    </source>
</evidence>
<feature type="transmembrane region" description="Helical" evidence="7">
    <location>
        <begin position="363"/>
        <end position="389"/>
    </location>
</feature>
<protein>
    <recommendedName>
        <fullName evidence="7">TRAP transporter large permease protein</fullName>
    </recommendedName>
</protein>
<keyword evidence="3 7" id="KW-0997">Cell inner membrane</keyword>
<dbReference type="PANTHER" id="PTHR33362:SF5">
    <property type="entry name" value="C4-DICARBOXYLATE TRAP TRANSPORTER LARGE PERMEASE PROTEIN DCTM"/>
    <property type="match status" value="1"/>
</dbReference>
<feature type="transmembrane region" description="Helical" evidence="7">
    <location>
        <begin position="182"/>
        <end position="203"/>
    </location>
</feature>
<dbReference type="AlphaFoldDB" id="A0A1W6ZRP7"/>
<dbReference type="InterPro" id="IPR010656">
    <property type="entry name" value="DctM"/>
</dbReference>
<feature type="transmembrane region" description="Helical" evidence="7">
    <location>
        <begin position="28"/>
        <end position="48"/>
    </location>
</feature>
<sequence>MTLDSETIGIIGIVVMLILLALRMPIGIAMLLVGITGFAWLNGLPAALSSLGNAPYSYSTVYDLAVIPLFVLMGNCAAVSGMSRDLYAAAYAWLGHLRGGLASATIAACAGFAAVSGSSIASAVTMGRVCLPEMKRYKYSDALATGTVAAGGTLGILIPPSTAFVIYAILTEQSIGRLLLAGFLPGLLLSLLFILTIAIWTYLKTDIGPPGERASREERMRTLIQSGPMIAIVAISIGGIYVGAFTPSEAAAVGAFLSFALALWRRTINWDSLSIILIETVKTTAFVFLILIGAFVFGPFLALSGLPEQIATALVAMELPRYLILFALILIYMMLGMFLEGFSILVLTLAIVIPIIDALGFDLIWFGVIMVIVLEMGLISPPVGINVFVVKGLVPDVPIGEIFKGILPFWLAMGVCILLLVLFPQIVLFIPNTMIR</sequence>
<dbReference type="Proteomes" id="UP000194137">
    <property type="component" value="Chromosome"/>
</dbReference>
<dbReference type="NCBIfam" id="TIGR00786">
    <property type="entry name" value="dctM"/>
    <property type="match status" value="1"/>
</dbReference>
<evidence type="ECO:0000256" key="7">
    <source>
        <dbReference type="RuleBase" id="RU369079"/>
    </source>
</evidence>
<comment type="subcellular location">
    <subcellularLocation>
        <location evidence="1 7">Cell inner membrane</location>
        <topology evidence="1 7">Multi-pass membrane protein</topology>
    </subcellularLocation>
</comment>
<feature type="transmembrane region" description="Helical" evidence="7">
    <location>
        <begin position="7"/>
        <end position="22"/>
    </location>
</feature>
<dbReference type="STRING" id="1235591.CAK95_13760"/>
<evidence type="ECO:0000313" key="9">
    <source>
        <dbReference type="Proteomes" id="UP000194137"/>
    </source>
</evidence>
<dbReference type="KEGG" id="psin:CAK95_13760"/>
<comment type="subunit">
    <text evidence="7">The complex comprises the extracytoplasmic solute receptor protein and the two transmembrane proteins.</text>
</comment>
<keyword evidence="9" id="KW-1185">Reference proteome</keyword>
<dbReference type="GO" id="GO:0005886">
    <property type="term" value="C:plasma membrane"/>
    <property type="evidence" value="ECO:0007669"/>
    <property type="project" value="UniProtKB-SubCell"/>
</dbReference>
<feature type="transmembrane region" description="Helical" evidence="7">
    <location>
        <begin position="323"/>
        <end position="356"/>
    </location>
</feature>
<feature type="transmembrane region" description="Helical" evidence="7">
    <location>
        <begin position="409"/>
        <end position="430"/>
    </location>
</feature>
<keyword evidence="4 7" id="KW-0812">Transmembrane</keyword>
<evidence type="ECO:0000313" key="8">
    <source>
        <dbReference type="EMBL" id="ARQ00032.1"/>
    </source>
</evidence>
<dbReference type="RefSeq" id="WP_086088430.1">
    <property type="nucleotide sequence ID" value="NZ_CP021112.1"/>
</dbReference>
<feature type="transmembrane region" description="Helical" evidence="7">
    <location>
        <begin position="285"/>
        <end position="303"/>
    </location>
</feature>
<dbReference type="PANTHER" id="PTHR33362">
    <property type="entry name" value="SIALIC ACID TRAP TRANSPORTER PERMEASE PROTEIN SIAT-RELATED"/>
    <property type="match status" value="1"/>
</dbReference>
<name>A0A1W6ZRP7_9HYPH</name>
<feature type="transmembrane region" description="Helical" evidence="7">
    <location>
        <begin position="143"/>
        <end position="170"/>
    </location>
</feature>
<gene>
    <name evidence="8" type="ORF">CAK95_13760</name>
</gene>
<dbReference type="OrthoDB" id="9790209at2"/>
<organism evidence="8 9">
    <name type="scientific">Pseudorhodoplanes sinuspersici</name>
    <dbReference type="NCBI Taxonomy" id="1235591"/>
    <lineage>
        <taxon>Bacteria</taxon>
        <taxon>Pseudomonadati</taxon>
        <taxon>Pseudomonadota</taxon>
        <taxon>Alphaproteobacteria</taxon>
        <taxon>Hyphomicrobiales</taxon>
        <taxon>Pseudorhodoplanes</taxon>
    </lineage>
</organism>
<feature type="transmembrane region" description="Helical" evidence="7">
    <location>
        <begin position="60"/>
        <end position="81"/>
    </location>
</feature>
<keyword evidence="7" id="KW-0813">Transport</keyword>
<keyword evidence="6 7" id="KW-0472">Membrane</keyword>
<feature type="transmembrane region" description="Helical" evidence="7">
    <location>
        <begin position="101"/>
        <end position="131"/>
    </location>
</feature>
<evidence type="ECO:0000256" key="6">
    <source>
        <dbReference type="ARBA" id="ARBA00023136"/>
    </source>
</evidence>
<evidence type="ECO:0000256" key="5">
    <source>
        <dbReference type="ARBA" id="ARBA00022989"/>
    </source>
</evidence>
<reference evidence="8 9" key="1">
    <citation type="submission" date="2017-05" db="EMBL/GenBank/DDBJ databases">
        <title>Full genome sequence of Pseudorhodoplanes sinuspersici.</title>
        <authorList>
            <person name="Dastgheib S.M.M."/>
            <person name="Shavandi M."/>
            <person name="Tirandaz H."/>
        </authorList>
    </citation>
    <scope>NUCLEOTIDE SEQUENCE [LARGE SCALE GENOMIC DNA]</scope>
    <source>
        <strain evidence="8 9">RIPI110</strain>
    </source>
</reference>
<dbReference type="GO" id="GO:0022857">
    <property type="term" value="F:transmembrane transporter activity"/>
    <property type="evidence" value="ECO:0007669"/>
    <property type="project" value="UniProtKB-UniRule"/>
</dbReference>
<keyword evidence="2" id="KW-1003">Cell membrane</keyword>
<feature type="transmembrane region" description="Helical" evidence="7">
    <location>
        <begin position="248"/>
        <end position="264"/>
    </location>
</feature>
<proteinExistence type="inferred from homology"/>